<protein>
    <submittedName>
        <fullName evidence="2">Uncharacterized protein</fullName>
    </submittedName>
</protein>
<dbReference type="EMBL" id="LR743589">
    <property type="protein sequence ID" value="CAA2615574.1"/>
    <property type="molecule type" value="Genomic_DNA"/>
</dbReference>
<evidence type="ECO:0000313" key="2">
    <source>
        <dbReference type="EMBL" id="CAA2615574.1"/>
    </source>
</evidence>
<dbReference type="AlphaFoldDB" id="A0A7I8ICF0"/>
<evidence type="ECO:0000256" key="1">
    <source>
        <dbReference type="SAM" id="MobiDB-lite"/>
    </source>
</evidence>
<organism evidence="2">
    <name type="scientific">Spirodela intermedia</name>
    <name type="common">Intermediate duckweed</name>
    <dbReference type="NCBI Taxonomy" id="51605"/>
    <lineage>
        <taxon>Eukaryota</taxon>
        <taxon>Viridiplantae</taxon>
        <taxon>Streptophyta</taxon>
        <taxon>Embryophyta</taxon>
        <taxon>Tracheophyta</taxon>
        <taxon>Spermatophyta</taxon>
        <taxon>Magnoliopsida</taxon>
        <taxon>Liliopsida</taxon>
        <taxon>Araceae</taxon>
        <taxon>Lemnoideae</taxon>
        <taxon>Spirodela</taxon>
    </lineage>
</organism>
<gene>
    <name evidence="2" type="ORF">SI7747_02001831</name>
</gene>
<keyword evidence="3" id="KW-1185">Reference proteome</keyword>
<reference evidence="2 3" key="1">
    <citation type="submission" date="2019-12" db="EMBL/GenBank/DDBJ databases">
        <authorList>
            <person name="Scholz U."/>
            <person name="Mascher M."/>
            <person name="Fiebig A."/>
        </authorList>
    </citation>
    <scope>NUCLEOTIDE SEQUENCE</scope>
</reference>
<sequence length="65" mass="6937">MPKLMADIRVAVSSTENGGSPTDDRIVNSRQVTAADQLSIVESGTIQHPNHVSSSNHVLPSQNLQ</sequence>
<dbReference type="Proteomes" id="UP001189122">
    <property type="component" value="Unassembled WGS sequence"/>
</dbReference>
<dbReference type="EMBL" id="CACRZD030000002">
    <property type="protein sequence ID" value="CAA6655291.1"/>
    <property type="molecule type" value="Genomic_DNA"/>
</dbReference>
<name>A0A7I8ICF0_SPIIN</name>
<proteinExistence type="predicted"/>
<feature type="region of interest" description="Disordered" evidence="1">
    <location>
        <begin position="45"/>
        <end position="65"/>
    </location>
</feature>
<accession>A0A7I8ICF0</accession>
<evidence type="ECO:0000313" key="3">
    <source>
        <dbReference type="Proteomes" id="UP001189122"/>
    </source>
</evidence>